<comment type="cofactor">
    <cofactor evidence="12 14">
        <name>Mg(2+)</name>
        <dbReference type="ChEBI" id="CHEBI:18420"/>
    </cofactor>
    <cofactor evidence="12 14">
        <name>Mn(2+)</name>
        <dbReference type="ChEBI" id="CHEBI:29035"/>
    </cofactor>
    <text evidence="12 14">Probably binds two magnesium or manganese ions per subunit.</text>
</comment>
<dbReference type="InterPro" id="IPR020847">
    <property type="entry name" value="AP_endonuclease_F1_BS"/>
</dbReference>
<evidence type="ECO:0000256" key="9">
    <source>
        <dbReference type="ARBA" id="ARBA00023204"/>
    </source>
</evidence>
<dbReference type="GO" id="GO:0008311">
    <property type="term" value="F:double-stranded DNA 3'-5' DNA exonuclease activity"/>
    <property type="evidence" value="ECO:0007669"/>
    <property type="project" value="UniProtKB-EC"/>
</dbReference>
<dbReference type="InterPro" id="IPR004808">
    <property type="entry name" value="AP_endonuc_1"/>
</dbReference>
<dbReference type="GO" id="GO:0005634">
    <property type="term" value="C:nucleus"/>
    <property type="evidence" value="ECO:0007669"/>
    <property type="project" value="UniProtKB-SubCell"/>
</dbReference>
<keyword evidence="5 12" id="KW-0479">Metal-binding</keyword>
<dbReference type="GO" id="GO:0003677">
    <property type="term" value="F:DNA binding"/>
    <property type="evidence" value="ECO:0007669"/>
    <property type="project" value="InterPro"/>
</dbReference>
<dbReference type="AlphaFoldDB" id="A0AAW1JJW0"/>
<evidence type="ECO:0000256" key="8">
    <source>
        <dbReference type="ARBA" id="ARBA00022842"/>
    </source>
</evidence>
<feature type="compositionally biased region" description="Basic and acidic residues" evidence="15">
    <location>
        <begin position="65"/>
        <end position="76"/>
    </location>
</feature>
<evidence type="ECO:0000259" key="16">
    <source>
        <dbReference type="Pfam" id="PF03372"/>
    </source>
</evidence>
<protein>
    <recommendedName>
        <fullName evidence="14">DNA-(apurinic or apyrimidinic site) endonuclease</fullName>
        <ecNumber evidence="14">3.1.-.-</ecNumber>
    </recommendedName>
</protein>
<dbReference type="GO" id="GO:0006284">
    <property type="term" value="P:base-excision repair"/>
    <property type="evidence" value="ECO:0007669"/>
    <property type="project" value="TreeGrafter"/>
</dbReference>
<gene>
    <name evidence="17" type="ORF">QE152_g28468</name>
</gene>
<feature type="binding site" evidence="12">
    <location>
        <position position="220"/>
    </location>
    <ligand>
        <name>Mg(2+)</name>
        <dbReference type="ChEBI" id="CHEBI:18420"/>
        <label>1</label>
    </ligand>
</feature>
<proteinExistence type="inferred from homology"/>
<feature type="compositionally biased region" description="Basic and acidic residues" evidence="15">
    <location>
        <begin position="128"/>
        <end position="147"/>
    </location>
</feature>
<dbReference type="GO" id="GO:0046872">
    <property type="term" value="F:metal ion binding"/>
    <property type="evidence" value="ECO:0007669"/>
    <property type="project" value="UniProtKB-KW"/>
</dbReference>
<feature type="active site" description="Proton acceptor" evidence="11">
    <location>
        <position position="458"/>
    </location>
</feature>
<feature type="binding site" evidence="12">
    <location>
        <position position="458"/>
    </location>
    <ligand>
        <name>Mg(2+)</name>
        <dbReference type="ChEBI" id="CHEBI:18420"/>
        <label>1</label>
    </ligand>
</feature>
<accession>A0AAW1JJW0</accession>
<keyword evidence="6 14" id="KW-0227">DNA damage</keyword>
<dbReference type="NCBIfam" id="TIGR00195">
    <property type="entry name" value="exoDNase_III"/>
    <property type="match status" value="1"/>
</dbReference>
<evidence type="ECO:0000256" key="11">
    <source>
        <dbReference type="PIRSR" id="PIRSR604808-1"/>
    </source>
</evidence>
<keyword evidence="12" id="KW-0464">Manganese</keyword>
<keyword evidence="10" id="KW-0539">Nucleus</keyword>
<keyword evidence="18" id="KW-1185">Reference proteome</keyword>
<feature type="region of interest" description="Disordered" evidence="15">
    <location>
        <begin position="1"/>
        <end position="192"/>
    </location>
</feature>
<dbReference type="InterPro" id="IPR036691">
    <property type="entry name" value="Endo/exonu/phosph_ase_sf"/>
</dbReference>
<name>A0AAW1JJW0_POPJA</name>
<feature type="site" description="Interaction with DNA substrate" evidence="13">
    <location>
        <position position="458"/>
    </location>
</feature>
<feature type="active site" description="Proton donor/acceptor" evidence="11">
    <location>
        <position position="360"/>
    </location>
</feature>
<evidence type="ECO:0000256" key="14">
    <source>
        <dbReference type="RuleBase" id="RU362131"/>
    </source>
</evidence>
<dbReference type="EC" id="3.1.-.-" evidence="14"/>
<feature type="compositionally biased region" description="Basic and acidic residues" evidence="15">
    <location>
        <begin position="171"/>
        <end position="185"/>
    </location>
</feature>
<comment type="cofactor">
    <cofactor evidence="2">
        <name>Mn(2+)</name>
        <dbReference type="ChEBI" id="CHEBI:29035"/>
    </cofactor>
</comment>
<evidence type="ECO:0000256" key="3">
    <source>
        <dbReference type="ARBA" id="ARBA00004123"/>
    </source>
</evidence>
<dbReference type="PROSITE" id="PS51435">
    <property type="entry name" value="AP_NUCLEASE_F1_4"/>
    <property type="match status" value="1"/>
</dbReference>
<dbReference type="GO" id="GO:0008081">
    <property type="term" value="F:phosphoric diester hydrolase activity"/>
    <property type="evidence" value="ECO:0007669"/>
    <property type="project" value="TreeGrafter"/>
</dbReference>
<dbReference type="Proteomes" id="UP001458880">
    <property type="component" value="Unassembled WGS sequence"/>
</dbReference>
<comment type="caution">
    <text evidence="17">The sequence shown here is derived from an EMBL/GenBank/DDBJ whole genome shotgun (WGS) entry which is preliminary data.</text>
</comment>
<keyword evidence="9 14" id="KW-0234">DNA repair</keyword>
<feature type="binding site" evidence="12">
    <location>
        <position position="457"/>
    </location>
    <ligand>
        <name>Mg(2+)</name>
        <dbReference type="ChEBI" id="CHEBI:18420"/>
        <label>1</label>
    </ligand>
</feature>
<evidence type="ECO:0000256" key="7">
    <source>
        <dbReference type="ARBA" id="ARBA00022801"/>
    </source>
</evidence>
<dbReference type="InterPro" id="IPR020848">
    <property type="entry name" value="AP_endonuclease_F1_CS"/>
</dbReference>
<dbReference type="GO" id="GO:0003906">
    <property type="term" value="F:DNA-(apurinic or apyrimidinic site) endonuclease activity"/>
    <property type="evidence" value="ECO:0007669"/>
    <property type="project" value="TreeGrafter"/>
</dbReference>
<feature type="domain" description="Endonuclease/exonuclease/phosphatase" evidence="16">
    <location>
        <begin position="218"/>
        <end position="458"/>
    </location>
</feature>
<feature type="site" description="Important for catalytic activity" evidence="13">
    <location>
        <position position="432"/>
    </location>
</feature>
<dbReference type="FunFam" id="3.60.10.10:FF:000009">
    <property type="entry name" value="DNA-(apurinic or apyrimidinic site) lyase"/>
    <property type="match status" value="1"/>
</dbReference>
<evidence type="ECO:0000256" key="15">
    <source>
        <dbReference type="SAM" id="MobiDB-lite"/>
    </source>
</evidence>
<evidence type="ECO:0000256" key="12">
    <source>
        <dbReference type="PIRSR" id="PIRSR604808-2"/>
    </source>
</evidence>
<dbReference type="PROSITE" id="PS00727">
    <property type="entry name" value="AP_NUCLEASE_F1_2"/>
    <property type="match status" value="1"/>
</dbReference>
<feature type="binding site" evidence="12">
    <location>
        <position position="248"/>
    </location>
    <ligand>
        <name>Mg(2+)</name>
        <dbReference type="ChEBI" id="CHEBI:18420"/>
        <label>1</label>
    </ligand>
</feature>
<organism evidence="17 18">
    <name type="scientific">Popillia japonica</name>
    <name type="common">Japanese beetle</name>
    <dbReference type="NCBI Taxonomy" id="7064"/>
    <lineage>
        <taxon>Eukaryota</taxon>
        <taxon>Metazoa</taxon>
        <taxon>Ecdysozoa</taxon>
        <taxon>Arthropoda</taxon>
        <taxon>Hexapoda</taxon>
        <taxon>Insecta</taxon>
        <taxon>Pterygota</taxon>
        <taxon>Neoptera</taxon>
        <taxon>Endopterygota</taxon>
        <taxon>Coleoptera</taxon>
        <taxon>Polyphaga</taxon>
        <taxon>Scarabaeiformia</taxon>
        <taxon>Scarabaeidae</taxon>
        <taxon>Rutelinae</taxon>
        <taxon>Popillia</taxon>
    </lineage>
</organism>
<feature type="active site" evidence="11">
    <location>
        <position position="321"/>
    </location>
</feature>
<dbReference type="Pfam" id="PF03372">
    <property type="entry name" value="Exo_endo_phos"/>
    <property type="match status" value="1"/>
</dbReference>
<evidence type="ECO:0000256" key="13">
    <source>
        <dbReference type="PIRSR" id="PIRSR604808-3"/>
    </source>
</evidence>
<evidence type="ECO:0000313" key="18">
    <source>
        <dbReference type="Proteomes" id="UP001458880"/>
    </source>
</evidence>
<feature type="site" description="Transition state stabilizer" evidence="13">
    <location>
        <position position="362"/>
    </location>
</feature>
<keyword evidence="17" id="KW-0255">Endonuclease</keyword>
<dbReference type="CDD" id="cd09087">
    <property type="entry name" value="Ape1-like_AP-endo"/>
    <property type="match status" value="1"/>
</dbReference>
<reference evidence="17 18" key="1">
    <citation type="journal article" date="2024" name="BMC Genomics">
        <title>De novo assembly and annotation of Popillia japonica's genome with initial clues to its potential as an invasive pest.</title>
        <authorList>
            <person name="Cucini C."/>
            <person name="Boschi S."/>
            <person name="Funari R."/>
            <person name="Cardaioli E."/>
            <person name="Iannotti N."/>
            <person name="Marturano G."/>
            <person name="Paoli F."/>
            <person name="Bruttini M."/>
            <person name="Carapelli A."/>
            <person name="Frati F."/>
            <person name="Nardi F."/>
        </authorList>
    </citation>
    <scope>NUCLEOTIDE SEQUENCE [LARGE SCALE GENOMIC DNA]</scope>
    <source>
        <strain evidence="17">DMR45628</strain>
    </source>
</reference>
<dbReference type="PANTHER" id="PTHR22748:SF6">
    <property type="entry name" value="DNA-(APURINIC OR APYRIMIDINIC SITE) ENDONUCLEASE"/>
    <property type="match status" value="1"/>
</dbReference>
<evidence type="ECO:0000256" key="5">
    <source>
        <dbReference type="ARBA" id="ARBA00022723"/>
    </source>
</evidence>
<feature type="binding site" evidence="12">
    <location>
        <position position="362"/>
    </location>
    <ligand>
        <name>Mg(2+)</name>
        <dbReference type="ChEBI" id="CHEBI:18420"/>
        <label>1</label>
    </ligand>
</feature>
<dbReference type="InterPro" id="IPR005135">
    <property type="entry name" value="Endo/exonuclease/phosphatase"/>
</dbReference>
<keyword evidence="17" id="KW-0540">Nuclease</keyword>
<evidence type="ECO:0000256" key="1">
    <source>
        <dbReference type="ARBA" id="ARBA00000493"/>
    </source>
</evidence>
<evidence type="ECO:0000256" key="6">
    <source>
        <dbReference type="ARBA" id="ARBA00022763"/>
    </source>
</evidence>
<comment type="catalytic activity">
    <reaction evidence="1">
        <text>Exonucleolytic cleavage in the 3'- to 5'-direction to yield nucleoside 5'-phosphates.</text>
        <dbReference type="EC" id="3.1.11.2"/>
    </reaction>
</comment>
<feature type="binding site" evidence="12">
    <location>
        <position position="360"/>
    </location>
    <ligand>
        <name>Mg(2+)</name>
        <dbReference type="ChEBI" id="CHEBI:18420"/>
        <label>1</label>
    </ligand>
</feature>
<keyword evidence="8 12" id="KW-0460">Magnesium</keyword>
<dbReference type="PANTHER" id="PTHR22748">
    <property type="entry name" value="AP ENDONUCLEASE"/>
    <property type="match status" value="1"/>
</dbReference>
<evidence type="ECO:0000256" key="2">
    <source>
        <dbReference type="ARBA" id="ARBA00001936"/>
    </source>
</evidence>
<evidence type="ECO:0000313" key="17">
    <source>
        <dbReference type="EMBL" id="KAK9704151.1"/>
    </source>
</evidence>
<evidence type="ECO:0000256" key="4">
    <source>
        <dbReference type="ARBA" id="ARBA00007092"/>
    </source>
</evidence>
<dbReference type="Gene3D" id="3.60.10.10">
    <property type="entry name" value="Endonuclease/exonuclease/phosphatase"/>
    <property type="match status" value="1"/>
</dbReference>
<dbReference type="SUPFAM" id="SSF56219">
    <property type="entry name" value="DNase I-like"/>
    <property type="match status" value="1"/>
</dbReference>
<sequence length="467" mass="52883">MPPKRKAAAAKAVAPVETVENGAESTDAPKAKRGRAAAKQPEKVESVVERKPRSTRNKAAAPVAVEEKQVTEEEKKTQKKGKASKVADDTVEEPVVVKRGAAKKKEAKPKKETTVVAKKRLSAVKPKTNKESKNTRRVKKGDDEGAEKPTTTKTKTARKKKTDDAESSNEPEPKKSRRAPNEKGEPVLNQTDTDYSTVDFSCTKQNAHGNPPNLKISSWNVDGVRAWLKKNGQEYAAYEKPDILCLQETKCSQEKIPDELNKFQDYYSYWCCSSKEGYAGVALFSKLDPLSVKYGIDNEEFDEEGRCITAEYEKFYLVNVYVPNAGRKLVTLTKRLEWNTIFNEFIDKLDEKKPVIVCGDMNVAHNEIDLANPKTNKRNAGFTHEEREGFTEFLGEEYIDTFRKFYPDQKNAYTFWTYTTKARSKDVGWRLDYFIVSKRLLDNVCDNVIRSKVYGSDHCPITLFLNI</sequence>
<feature type="compositionally biased region" description="Basic and acidic residues" evidence="15">
    <location>
        <begin position="40"/>
        <end position="52"/>
    </location>
</feature>
<evidence type="ECO:0000256" key="10">
    <source>
        <dbReference type="ARBA" id="ARBA00023242"/>
    </source>
</evidence>
<dbReference type="EMBL" id="JASPKY010000356">
    <property type="protein sequence ID" value="KAK9704151.1"/>
    <property type="molecule type" value="Genomic_DNA"/>
</dbReference>
<comment type="subcellular location">
    <subcellularLocation>
        <location evidence="3">Nucleus</location>
    </subcellularLocation>
</comment>
<dbReference type="PROSITE" id="PS00726">
    <property type="entry name" value="AP_NUCLEASE_F1_1"/>
    <property type="match status" value="1"/>
</dbReference>
<comment type="similarity">
    <text evidence="4 14">Belongs to the DNA repair enzymes AP/ExoA family.</text>
</comment>
<keyword evidence="7" id="KW-0378">Hydrolase</keyword>
<dbReference type="NCBIfam" id="TIGR00633">
    <property type="entry name" value="xth"/>
    <property type="match status" value="1"/>
</dbReference>